<dbReference type="EMBL" id="JAUEIF010000001">
    <property type="protein sequence ID" value="MDN0024059.1"/>
    <property type="molecule type" value="Genomic_DNA"/>
</dbReference>
<reference evidence="9" key="2">
    <citation type="submission" date="2023-08" db="EMBL/GenBank/DDBJ databases">
        <title>Identification and characterization of horizontal gene transfer across gut microbiota members of farm animals based on homology search.</title>
        <authorList>
            <person name="Schwarzerova J."/>
            <person name="Nykrynova M."/>
            <person name="Jureckova K."/>
            <person name="Cejkova D."/>
            <person name="Rychlik I."/>
        </authorList>
    </citation>
    <scope>NUCLEOTIDE SEQUENCE</scope>
    <source>
        <strain evidence="9">ET15</strain>
        <strain evidence="8">ET37</strain>
    </source>
</reference>
<keyword evidence="5" id="KW-0998">Cell outer membrane</keyword>
<dbReference type="RefSeq" id="WP_289824390.1">
    <property type="nucleotide sequence ID" value="NZ_JAUEIE010000001.1"/>
</dbReference>
<organism evidence="9 11">
    <name type="scientific">Leyella lascolaii</name>
    <dbReference type="NCBI Taxonomy" id="1776379"/>
    <lineage>
        <taxon>Bacteria</taxon>
        <taxon>Pseudomonadati</taxon>
        <taxon>Bacteroidota</taxon>
        <taxon>Bacteroidia</taxon>
        <taxon>Bacteroidales</taxon>
        <taxon>Prevotellaceae</taxon>
        <taxon>Leyella</taxon>
    </lineage>
</organism>
<gene>
    <name evidence="8" type="ORF">QVN81_00785</name>
    <name evidence="9" type="ORF">QVN84_00775</name>
</gene>
<dbReference type="EMBL" id="JAUEIE010000001">
    <property type="protein sequence ID" value="MDN0021563.1"/>
    <property type="molecule type" value="Genomic_DNA"/>
</dbReference>
<keyword evidence="4" id="KW-0472">Membrane</keyword>
<accession>A0AAW7JFY3</accession>
<keyword evidence="10" id="KW-1185">Reference proteome</keyword>
<evidence type="ECO:0000313" key="10">
    <source>
        <dbReference type="Proteomes" id="UP001167831"/>
    </source>
</evidence>
<feature type="domain" description="RagB/SusD" evidence="6">
    <location>
        <begin position="288"/>
        <end position="605"/>
    </location>
</feature>
<evidence type="ECO:0000259" key="6">
    <source>
        <dbReference type="Pfam" id="PF07980"/>
    </source>
</evidence>
<dbReference type="Proteomes" id="UP001167831">
    <property type="component" value="Unassembled WGS sequence"/>
</dbReference>
<evidence type="ECO:0000256" key="5">
    <source>
        <dbReference type="ARBA" id="ARBA00023237"/>
    </source>
</evidence>
<dbReference type="InterPro" id="IPR012944">
    <property type="entry name" value="SusD_RagB_dom"/>
</dbReference>
<name>A0AAW7JFY3_9BACT</name>
<dbReference type="Pfam" id="PF14322">
    <property type="entry name" value="SusD-like_3"/>
    <property type="match status" value="1"/>
</dbReference>
<evidence type="ECO:0000256" key="4">
    <source>
        <dbReference type="ARBA" id="ARBA00023136"/>
    </source>
</evidence>
<dbReference type="InterPro" id="IPR033985">
    <property type="entry name" value="SusD-like_N"/>
</dbReference>
<evidence type="ECO:0000313" key="11">
    <source>
        <dbReference type="Proteomes" id="UP001168478"/>
    </source>
</evidence>
<dbReference type="PROSITE" id="PS51257">
    <property type="entry name" value="PROKAR_LIPOPROTEIN"/>
    <property type="match status" value="1"/>
</dbReference>
<evidence type="ECO:0000256" key="1">
    <source>
        <dbReference type="ARBA" id="ARBA00004442"/>
    </source>
</evidence>
<dbReference type="Proteomes" id="UP001168478">
    <property type="component" value="Unassembled WGS sequence"/>
</dbReference>
<evidence type="ECO:0000259" key="7">
    <source>
        <dbReference type="Pfam" id="PF14322"/>
    </source>
</evidence>
<dbReference type="AlphaFoldDB" id="A0AAW7JFY3"/>
<dbReference type="SUPFAM" id="SSF48452">
    <property type="entry name" value="TPR-like"/>
    <property type="match status" value="1"/>
</dbReference>
<comment type="caution">
    <text evidence="9">The sequence shown here is derived from an EMBL/GenBank/DDBJ whole genome shotgun (WGS) entry which is preliminary data.</text>
</comment>
<sequence>MNIKYILKGFIIAVVSVIAISCDDFLNRSSSTIFSDEEIFKDASMIKSVLAGFYAGLDYEPTWSSPQGFGLLDEATQYEGKTDTKYGYTLWRAYPYTAIRNINIFIKNLSDTKVLTEEEKKQYIAEMKVLRAWHYFCMARSLGGMPIVGDTVYNITDNVGGMRLPRSTEAGIYDYVISECTNAANVLSAETGAANHCTRVNKWVALALKARAAIYAGSIAKYNNLVTPQIKTSGMEVGIPAGMAEKYYRTAKEAAWEIINSKKYGLYNKEDDKAYNFYKAMIDKNNNPEIIWAKDYLYPNAVNSWSVNAVPTAVSLTLTNNEITPLLNLVESYERLDGSDPEIKTKQINGDYVFYDSPEEPFRNRDPRLHGTIICPGDMFLNTKIVYQAGQMQQQGKKWKKIVKSVGTNDADGDIITSLNGPEETGGAWWSNKTGFNFCKFVETNAENRNPSHGGETWTIRFRYAEVLLIYAEACLELHEESEGLPYLNQVRDRAGVPRIDSYDIKTIEHERRVEFPLENQRFWDMKRWRRAHMVWDGTSDSSIQWGLFPYHIKDRRSKHNGKWVFEKIPSVSMPKARTFELANYYSFIDDNMLKNNPKLVKNPYQ</sequence>
<reference evidence="9" key="1">
    <citation type="submission" date="2023-06" db="EMBL/GenBank/DDBJ databases">
        <authorList>
            <person name="Zeman M."/>
            <person name="Kubasova T."/>
            <person name="Jahodarova E."/>
            <person name="Nykrynova M."/>
            <person name="Rychlik I."/>
        </authorList>
    </citation>
    <scope>NUCLEOTIDE SEQUENCE</scope>
    <source>
        <strain evidence="9">ET15</strain>
        <strain evidence="8">ET37</strain>
    </source>
</reference>
<evidence type="ECO:0000313" key="9">
    <source>
        <dbReference type="EMBL" id="MDN0024059.1"/>
    </source>
</evidence>
<keyword evidence="3" id="KW-0732">Signal</keyword>
<proteinExistence type="inferred from homology"/>
<dbReference type="InterPro" id="IPR011990">
    <property type="entry name" value="TPR-like_helical_dom_sf"/>
</dbReference>
<comment type="similarity">
    <text evidence="2">Belongs to the SusD family.</text>
</comment>
<evidence type="ECO:0000256" key="2">
    <source>
        <dbReference type="ARBA" id="ARBA00006275"/>
    </source>
</evidence>
<comment type="subcellular location">
    <subcellularLocation>
        <location evidence="1">Cell outer membrane</location>
    </subcellularLocation>
</comment>
<dbReference type="GO" id="GO:0009279">
    <property type="term" value="C:cell outer membrane"/>
    <property type="evidence" value="ECO:0007669"/>
    <property type="project" value="UniProtKB-SubCell"/>
</dbReference>
<evidence type="ECO:0000256" key="3">
    <source>
        <dbReference type="ARBA" id="ARBA00022729"/>
    </source>
</evidence>
<feature type="domain" description="SusD-like N-terminal" evidence="7">
    <location>
        <begin position="73"/>
        <end position="211"/>
    </location>
</feature>
<dbReference type="Pfam" id="PF07980">
    <property type="entry name" value="SusD_RagB"/>
    <property type="match status" value="1"/>
</dbReference>
<protein>
    <submittedName>
        <fullName evidence="9">RagB/SusD family nutrient uptake outer membrane protein</fullName>
    </submittedName>
</protein>
<evidence type="ECO:0000313" key="8">
    <source>
        <dbReference type="EMBL" id="MDN0021563.1"/>
    </source>
</evidence>
<dbReference type="Gene3D" id="1.25.40.390">
    <property type="match status" value="1"/>
</dbReference>